<dbReference type="NCBIfam" id="TIGR03347">
    <property type="entry name" value="VI_chp_1"/>
    <property type="match status" value="1"/>
</dbReference>
<name>Q2SEG5_HAHCH</name>
<dbReference type="EMBL" id="CP000155">
    <property type="protein sequence ID" value="ABC30959.1"/>
    <property type="molecule type" value="Genomic_DNA"/>
</dbReference>
<dbReference type="eggNOG" id="COG3520">
    <property type="taxonomic scope" value="Bacteria"/>
</dbReference>
<dbReference type="STRING" id="349521.HCH_04252"/>
<dbReference type="InterPro" id="IPR010732">
    <property type="entry name" value="T6SS_TssG-like"/>
</dbReference>
<keyword evidence="2" id="KW-1185">Reference proteome</keyword>
<gene>
    <name evidence="1" type="ordered locus">HCH_04252</name>
</gene>
<dbReference type="Pfam" id="PF06996">
    <property type="entry name" value="T6SS_TssG"/>
    <property type="match status" value="1"/>
</dbReference>
<dbReference type="AlphaFoldDB" id="Q2SEG5"/>
<dbReference type="HOGENOM" id="CLU_048238_1_1_6"/>
<dbReference type="KEGG" id="hch:HCH_04252"/>
<accession>Q2SEG5</accession>
<organism evidence="1 2">
    <name type="scientific">Hahella chejuensis (strain KCTC 2396)</name>
    <dbReference type="NCBI Taxonomy" id="349521"/>
    <lineage>
        <taxon>Bacteria</taxon>
        <taxon>Pseudomonadati</taxon>
        <taxon>Pseudomonadota</taxon>
        <taxon>Gammaproteobacteria</taxon>
        <taxon>Oceanospirillales</taxon>
        <taxon>Hahellaceae</taxon>
        <taxon>Hahella</taxon>
    </lineage>
</organism>
<sequence length="373" mass="43083">MATENRLPASHLAKRLQQDPWRFDFFQLVRLLEHFDPQDARPRTPLGGFYPPRNEPVRFVVNPSMGFEGGAVDKITRGGDKSLASRDQWSMAVNFWGLVGSRGVLPFHYRDLILQRLRQKDKSMKHFFDLLDHRTLSLFYRSWKKYRIPLTFEANHQLDPKYNRDRHAEMIKGLMGLASMRSAKFYQPSGDIFNVAGLMSRGVCSAEALSQAIRQHFGLKVSILHFRGQWRRMPDDVQTRLGGSRFPGVNHCLGQQAILGEKTWSVQNRFTVHFDDIDYPRFLSIVSGTEILGAMYKLIRTMAGVALDFDLSLKVRQDRLPNSQLAHPTAPPLLGWNSKLFSTRQQDRFITVSVSRHAMQRTIERLQKKRETL</sequence>
<proteinExistence type="predicted"/>
<dbReference type="RefSeq" id="WP_011398026.1">
    <property type="nucleotide sequence ID" value="NC_007645.1"/>
</dbReference>
<dbReference type="OrthoDB" id="1523296at2"/>
<protein>
    <submittedName>
        <fullName evidence="1">Uncharacterized protein conserved in bacteria</fullName>
    </submittedName>
</protein>
<reference evidence="1 2" key="1">
    <citation type="journal article" date="2005" name="Nucleic Acids Res.">
        <title>Genomic blueprint of Hahella chejuensis, a marine microbe producing an algicidal agent.</title>
        <authorList>
            <person name="Jeong H."/>
            <person name="Yim J.H."/>
            <person name="Lee C."/>
            <person name="Choi S.-H."/>
            <person name="Park Y.K."/>
            <person name="Yoon S.H."/>
            <person name="Hur C.-G."/>
            <person name="Kang H.-Y."/>
            <person name="Kim D."/>
            <person name="Lee H.H."/>
            <person name="Park K.H."/>
            <person name="Park S.-H."/>
            <person name="Park H.-S."/>
            <person name="Lee H.K."/>
            <person name="Oh T.K."/>
            <person name="Kim J.F."/>
        </authorList>
    </citation>
    <scope>NUCLEOTIDE SEQUENCE [LARGE SCALE GENOMIC DNA]</scope>
    <source>
        <strain evidence="1 2">KCTC 2396</strain>
    </source>
</reference>
<evidence type="ECO:0000313" key="1">
    <source>
        <dbReference type="EMBL" id="ABC30959.1"/>
    </source>
</evidence>
<evidence type="ECO:0000313" key="2">
    <source>
        <dbReference type="Proteomes" id="UP000000238"/>
    </source>
</evidence>
<dbReference type="PANTHER" id="PTHR35564:SF4">
    <property type="entry name" value="CYTOPLASMIC PROTEIN"/>
    <property type="match status" value="1"/>
</dbReference>
<dbReference type="Proteomes" id="UP000000238">
    <property type="component" value="Chromosome"/>
</dbReference>
<dbReference type="PANTHER" id="PTHR35564">
    <property type="match status" value="1"/>
</dbReference>